<evidence type="ECO:0000256" key="2">
    <source>
        <dbReference type="ARBA" id="ARBA00022630"/>
    </source>
</evidence>
<dbReference type="GO" id="GO:0071949">
    <property type="term" value="F:FAD binding"/>
    <property type="evidence" value="ECO:0007669"/>
    <property type="project" value="InterPro"/>
</dbReference>
<reference evidence="6" key="1">
    <citation type="submission" date="2018-12" db="EMBL/GenBank/DDBJ databases">
        <title>Tengunoibacter tsumagoiensis gen. nov., sp. nov., Dictyobacter kobayashii sp. nov., D. alpinus sp. nov., and D. joshuensis sp. nov. and description of Dictyobacteraceae fam. nov. within the order Ktedonobacterales isolated from Tengu-no-mugimeshi.</title>
        <authorList>
            <person name="Wang C.M."/>
            <person name="Zheng Y."/>
            <person name="Sakai Y."/>
            <person name="Toyoda A."/>
            <person name="Minakuchi Y."/>
            <person name="Abe K."/>
            <person name="Yokota A."/>
            <person name="Yabe S."/>
        </authorList>
    </citation>
    <scope>NUCLEOTIDE SEQUENCE [LARGE SCALE GENOMIC DNA]</scope>
    <source>
        <strain evidence="6">Uno11</strain>
    </source>
</reference>
<dbReference type="Proteomes" id="UP000287188">
    <property type="component" value="Unassembled WGS sequence"/>
</dbReference>
<dbReference type="EMBL" id="BIFS01000002">
    <property type="protein sequence ID" value="GCE24156.1"/>
    <property type="molecule type" value="Genomic_DNA"/>
</dbReference>
<keyword evidence="6" id="KW-1185">Reference proteome</keyword>
<dbReference type="PRINTS" id="PR00420">
    <property type="entry name" value="RNGMNOXGNASE"/>
</dbReference>
<dbReference type="InterPro" id="IPR050641">
    <property type="entry name" value="RIFMO-like"/>
</dbReference>
<organism evidence="5 6">
    <name type="scientific">Dictyobacter kobayashii</name>
    <dbReference type="NCBI Taxonomy" id="2014872"/>
    <lineage>
        <taxon>Bacteria</taxon>
        <taxon>Bacillati</taxon>
        <taxon>Chloroflexota</taxon>
        <taxon>Ktedonobacteria</taxon>
        <taxon>Ktedonobacterales</taxon>
        <taxon>Dictyobacteraceae</taxon>
        <taxon>Dictyobacter</taxon>
    </lineage>
</organism>
<evidence type="ECO:0000313" key="5">
    <source>
        <dbReference type="EMBL" id="GCE24156.1"/>
    </source>
</evidence>
<dbReference type="GO" id="GO:0016709">
    <property type="term" value="F:oxidoreductase activity, acting on paired donors, with incorporation or reduction of molecular oxygen, NAD(P)H as one donor, and incorporation of one atom of oxygen"/>
    <property type="evidence" value="ECO:0007669"/>
    <property type="project" value="UniProtKB-ARBA"/>
</dbReference>
<sequence>MMSGTENEIDVLVVGAGPVGLALAYALRRHGLTCRVLDQRQSPADTSRALGVFNKTLEIFELLGMAEQVAARAQPVHFMNAYARGKHLMQVSFELKDFETPFTYPVFCPQTHVEGILRQCLAEKDTPIEWGWALEMLEQDEEGVNALLRNEEGQEQQVRARWLAGCDGGHSKVRHLLELPFEGSPDETWLVADVNLDWSLARDSVYSFLAPEGTVMAFPFPDGKRWRLLNTTVSEQTDPASIAEQFTTAINNVYYDEPVVVPEPLWYSIFTIQQRHVHEMRAGHCFVVGDAAHVHSPASGQGMNTGIQDAFNLAWKLALVSRGLAEDRLLNSYSAEREPIAVTVLRGARAFTRVLGNQQSAVQQVRNTVLKGFFVLPPLRKVLNQQVSRYLSELALNYKHSPIVAEDWQVTSINARNMPGLQAGSRVPDIHYGINSKARLYDMLRDTHHTALLFTGLKPGDDELVEVASLTEHIKQLHHGWLQLFLITPDSETYEQLKSYSSHEEVILDQYGTLHRRFGAEGQALYVIRPDHHVGYRNQPALADDLDHYAGRIMGIHETVPAS</sequence>
<evidence type="ECO:0000256" key="3">
    <source>
        <dbReference type="ARBA" id="ARBA00022827"/>
    </source>
</evidence>
<dbReference type="Gene3D" id="3.50.50.60">
    <property type="entry name" value="FAD/NAD(P)-binding domain"/>
    <property type="match status" value="1"/>
</dbReference>
<evidence type="ECO:0000256" key="1">
    <source>
        <dbReference type="ARBA" id="ARBA00001974"/>
    </source>
</evidence>
<dbReference type="Pfam" id="PF01494">
    <property type="entry name" value="FAD_binding_3"/>
    <property type="match status" value="1"/>
</dbReference>
<comment type="cofactor">
    <cofactor evidence="1">
        <name>FAD</name>
        <dbReference type="ChEBI" id="CHEBI:57692"/>
    </cofactor>
</comment>
<dbReference type="Gene3D" id="3.40.30.120">
    <property type="match status" value="1"/>
</dbReference>
<name>A0A402AYH5_9CHLR</name>
<dbReference type="Gene3D" id="3.30.70.2450">
    <property type="match status" value="1"/>
</dbReference>
<keyword evidence="2" id="KW-0285">Flavoprotein</keyword>
<gene>
    <name evidence="5" type="ORF">KDK_79560</name>
</gene>
<dbReference type="InterPro" id="IPR002938">
    <property type="entry name" value="FAD-bd"/>
</dbReference>
<proteinExistence type="predicted"/>
<keyword evidence="3" id="KW-0274">FAD</keyword>
<dbReference type="SUPFAM" id="SSF51905">
    <property type="entry name" value="FAD/NAD(P)-binding domain"/>
    <property type="match status" value="1"/>
</dbReference>
<evidence type="ECO:0000313" key="6">
    <source>
        <dbReference type="Proteomes" id="UP000287188"/>
    </source>
</evidence>
<dbReference type="OrthoDB" id="140526at2"/>
<protein>
    <submittedName>
        <fullName evidence="5">Oxygenase</fullName>
    </submittedName>
</protein>
<dbReference type="InterPro" id="IPR036188">
    <property type="entry name" value="FAD/NAD-bd_sf"/>
</dbReference>
<comment type="caution">
    <text evidence="5">The sequence shown here is derived from an EMBL/GenBank/DDBJ whole genome shotgun (WGS) entry which is preliminary data.</text>
</comment>
<feature type="domain" description="FAD-binding" evidence="4">
    <location>
        <begin position="8"/>
        <end position="346"/>
    </location>
</feature>
<evidence type="ECO:0000259" key="4">
    <source>
        <dbReference type="Pfam" id="PF01494"/>
    </source>
</evidence>
<dbReference type="PANTHER" id="PTHR43004:SF19">
    <property type="entry name" value="BINDING MONOOXYGENASE, PUTATIVE (JCVI)-RELATED"/>
    <property type="match status" value="1"/>
</dbReference>
<dbReference type="PANTHER" id="PTHR43004">
    <property type="entry name" value="TRK SYSTEM POTASSIUM UPTAKE PROTEIN"/>
    <property type="match status" value="1"/>
</dbReference>
<dbReference type="RefSeq" id="WP_126557420.1">
    <property type="nucleotide sequence ID" value="NZ_BIFS01000002.1"/>
</dbReference>
<accession>A0A402AYH5</accession>
<dbReference type="AlphaFoldDB" id="A0A402AYH5"/>